<dbReference type="InterPro" id="IPR027268">
    <property type="entry name" value="Peptidase_M4/M1_CTD_sf"/>
</dbReference>
<dbReference type="Gene3D" id="2.60.40.1730">
    <property type="entry name" value="tricorn interacting facor f3 domain"/>
    <property type="match status" value="1"/>
</dbReference>
<dbReference type="SUPFAM" id="SSF63737">
    <property type="entry name" value="Leukotriene A4 hydrolase N-terminal domain"/>
    <property type="match status" value="1"/>
</dbReference>
<sequence length="908" mass="99203">MPRLPRCPTLALLAVLTACASRQSPPSEPATPPSAEASAQAGPSSPSLRLPTRVRPTGYTAELTVDPSQPAFQGVLDIELEVKEGTDVLWLHAQALTVKDATLTVAGARVPVSQTKGEGDFLGFVPERPLAPGTAHLRLVYEGVLSTREILGAFRSQEAGSWYVFTQFEPLGARRVFPCFDEPGFKVPWQLTFHVPAGLTAVTNTPLVSEEPSPAGGTTWRFARTQPLPSYLIAFGVGTFDFVEASPSGQKAVRTRIVTPKGRGSEAAYAAQTTPDILAHLERYFGIPYPYEKLDVLAVPLLGGAMENPGLVTFNTRLILEGAAEDSVEWKRGFYSTQVHELAHQWFGDLVTMAWWDDLWLNESFATWAEIRIMSEAQPTWDAPVESVRGRSYALNADGLVASRRIRQPIQSENDIHNAFDGITYGKGASVLLMTESWLGQEVFQRGVRRYLNAHAQGNATAKDFLSALSAEAGQDVSGVLDSFLEQGGAPLITARLDCSEAVPQVKLSQARFLPLGSKGEAAQRWKVPLCVRYATAGKPERACTVLEDETASLPLPKAKSCPAWFLPNADGAGYYRSALDARMLGRLLSTDNRFLSRAERVALLGDVRALVNNGTMPAADALGLLPGLAGEKDRQVFESSMELIGLLNRSFLSERSQEERARFLRDTYGGRARTLGFKPHAGEDEDTRLIRLQLLRLAGEEGGDPALVAEARRLAAQWLAGASPLRDEDLVETMLSVAAAHGDAAFHAQVMKAMRAEPERKRREQLIGALRGFTEPSLVKEQLRLLLEPSVDPREVGGLLFAAGWKARTRDVAYAFVKEHYDALAARFPEERLSMLMVAVSSFCDPVHRQDLATFFAGRMARVPGGPRTYDRSLEQMDLCIALKAAQGPSIEAFLASTRRAPKDSRR</sequence>
<dbReference type="PANTHER" id="PTHR11533">
    <property type="entry name" value="PROTEASE M1 ZINC METALLOPROTEASE"/>
    <property type="match status" value="1"/>
</dbReference>
<dbReference type="FunFam" id="1.10.390.10:FF:000013">
    <property type="entry name" value="Aminopeptidase N"/>
    <property type="match status" value="1"/>
</dbReference>
<evidence type="ECO:0000256" key="9">
    <source>
        <dbReference type="PIRSR" id="PIRSR634016-1"/>
    </source>
</evidence>
<protein>
    <recommendedName>
        <fullName evidence="12">Aminopeptidase</fullName>
        <ecNumber evidence="12">3.4.11.-</ecNumber>
    </recommendedName>
</protein>
<feature type="binding site" evidence="10">
    <location>
        <position position="344"/>
    </location>
    <ligand>
        <name>Zn(2+)</name>
        <dbReference type="ChEBI" id="CHEBI:29105"/>
        <note>catalytic</note>
    </ligand>
</feature>
<keyword evidence="7 10" id="KW-0862">Zinc</keyword>
<name>A0A250IDV8_9BACT</name>
<dbReference type="PROSITE" id="PS51257">
    <property type="entry name" value="PROKAR_LIPOPROTEIN"/>
    <property type="match status" value="1"/>
</dbReference>
<keyword evidence="3 12" id="KW-0031">Aminopeptidase</keyword>
<feature type="binding site" evidence="10">
    <location>
        <position position="340"/>
    </location>
    <ligand>
        <name>Zn(2+)</name>
        <dbReference type="ChEBI" id="CHEBI:29105"/>
        <note>catalytic</note>
    </ligand>
</feature>
<dbReference type="GO" id="GO:0005615">
    <property type="term" value="C:extracellular space"/>
    <property type="evidence" value="ECO:0007669"/>
    <property type="project" value="TreeGrafter"/>
</dbReference>
<dbReference type="Proteomes" id="UP000217289">
    <property type="component" value="Chromosome"/>
</dbReference>
<evidence type="ECO:0000256" key="13">
    <source>
        <dbReference type="SAM" id="MobiDB-lite"/>
    </source>
</evidence>
<dbReference type="InterPro" id="IPR042097">
    <property type="entry name" value="Aminopeptidase_N-like_N_sf"/>
</dbReference>
<feature type="active site" description="Proton acceptor" evidence="9">
    <location>
        <position position="341"/>
    </location>
</feature>
<dbReference type="Pfam" id="PF01433">
    <property type="entry name" value="Peptidase_M1"/>
    <property type="match status" value="1"/>
</dbReference>
<dbReference type="GO" id="GO:0006508">
    <property type="term" value="P:proteolysis"/>
    <property type="evidence" value="ECO:0007669"/>
    <property type="project" value="UniProtKB-KW"/>
</dbReference>
<dbReference type="CDD" id="cd09601">
    <property type="entry name" value="M1_APN-Q_like"/>
    <property type="match status" value="1"/>
</dbReference>
<evidence type="ECO:0000259" key="16">
    <source>
        <dbReference type="Pfam" id="PF11838"/>
    </source>
</evidence>
<evidence type="ECO:0000256" key="2">
    <source>
        <dbReference type="ARBA" id="ARBA00010136"/>
    </source>
</evidence>
<dbReference type="Gene3D" id="1.25.50.20">
    <property type="match status" value="1"/>
</dbReference>
<dbReference type="KEGG" id="mbd:MEBOL_002849"/>
<feature type="binding site" evidence="10">
    <location>
        <position position="363"/>
    </location>
    <ligand>
        <name>Zn(2+)</name>
        <dbReference type="ChEBI" id="CHEBI:29105"/>
        <note>catalytic</note>
    </ligand>
</feature>
<dbReference type="GO" id="GO:0016020">
    <property type="term" value="C:membrane"/>
    <property type="evidence" value="ECO:0007669"/>
    <property type="project" value="TreeGrafter"/>
</dbReference>
<dbReference type="GO" id="GO:0008270">
    <property type="term" value="F:zinc ion binding"/>
    <property type="evidence" value="ECO:0007669"/>
    <property type="project" value="UniProtKB-UniRule"/>
</dbReference>
<keyword evidence="5 10" id="KW-0479">Metal-binding</keyword>
<keyword evidence="14" id="KW-0732">Signal</keyword>
<proteinExistence type="inferred from homology"/>
<dbReference type="InterPro" id="IPR001930">
    <property type="entry name" value="Peptidase_M1"/>
</dbReference>
<keyword evidence="4 12" id="KW-0645">Protease</keyword>
<feature type="domain" description="Aminopeptidase N-like N-terminal" evidence="17">
    <location>
        <begin position="56"/>
        <end position="232"/>
    </location>
</feature>
<feature type="domain" description="ERAP1-like C-terminal" evidence="16">
    <location>
        <begin position="565"/>
        <end position="878"/>
    </location>
</feature>
<dbReference type="InterPro" id="IPR024571">
    <property type="entry name" value="ERAP1-like_C_dom"/>
</dbReference>
<dbReference type="Gene3D" id="1.10.390.10">
    <property type="entry name" value="Neutral Protease Domain 2"/>
    <property type="match status" value="1"/>
</dbReference>
<dbReference type="InterPro" id="IPR045357">
    <property type="entry name" value="Aminopeptidase_N-like_N"/>
</dbReference>
<comment type="cofactor">
    <cofactor evidence="10 12">
        <name>Zn(2+)</name>
        <dbReference type="ChEBI" id="CHEBI:29105"/>
    </cofactor>
    <text evidence="10 12">Binds 1 zinc ion per subunit.</text>
</comment>
<keyword evidence="6 12" id="KW-0378">Hydrolase</keyword>
<dbReference type="GO" id="GO:0016285">
    <property type="term" value="F:alanyl aminopeptidase activity"/>
    <property type="evidence" value="ECO:0007669"/>
    <property type="project" value="UniProtKB-EC"/>
</dbReference>
<dbReference type="InterPro" id="IPR014782">
    <property type="entry name" value="Peptidase_M1_dom"/>
</dbReference>
<organism evidence="18 19">
    <name type="scientific">Melittangium boletus DSM 14713</name>
    <dbReference type="NCBI Taxonomy" id="1294270"/>
    <lineage>
        <taxon>Bacteria</taxon>
        <taxon>Pseudomonadati</taxon>
        <taxon>Myxococcota</taxon>
        <taxon>Myxococcia</taxon>
        <taxon>Myxococcales</taxon>
        <taxon>Cystobacterineae</taxon>
        <taxon>Archangiaceae</taxon>
        <taxon>Melittangium</taxon>
    </lineage>
</organism>
<dbReference type="PRINTS" id="PR00756">
    <property type="entry name" value="ALADIPTASE"/>
</dbReference>
<feature type="site" description="Transition state stabilizer" evidence="11">
    <location>
        <position position="425"/>
    </location>
</feature>
<evidence type="ECO:0000256" key="5">
    <source>
        <dbReference type="ARBA" id="ARBA00022723"/>
    </source>
</evidence>
<feature type="domain" description="Peptidase M1 membrane alanine aminopeptidase" evidence="15">
    <location>
        <begin position="269"/>
        <end position="484"/>
    </location>
</feature>
<comment type="similarity">
    <text evidence="2 12">Belongs to the peptidase M1 family.</text>
</comment>
<dbReference type="GO" id="GO:0042277">
    <property type="term" value="F:peptide binding"/>
    <property type="evidence" value="ECO:0007669"/>
    <property type="project" value="TreeGrafter"/>
</dbReference>
<dbReference type="InterPro" id="IPR034016">
    <property type="entry name" value="M1_APN-typ"/>
</dbReference>
<evidence type="ECO:0000256" key="8">
    <source>
        <dbReference type="ARBA" id="ARBA00023049"/>
    </source>
</evidence>
<dbReference type="GO" id="GO:0005737">
    <property type="term" value="C:cytoplasm"/>
    <property type="evidence" value="ECO:0007669"/>
    <property type="project" value="TreeGrafter"/>
</dbReference>
<dbReference type="GO" id="GO:0070006">
    <property type="term" value="F:metalloaminopeptidase activity"/>
    <property type="evidence" value="ECO:0007669"/>
    <property type="project" value="TreeGrafter"/>
</dbReference>
<evidence type="ECO:0000313" key="18">
    <source>
        <dbReference type="EMBL" id="ATB29400.1"/>
    </source>
</evidence>
<dbReference type="OrthoDB" id="9816201at2"/>
<keyword evidence="19" id="KW-1185">Reference proteome</keyword>
<feature type="signal peptide" evidence="14">
    <location>
        <begin position="1"/>
        <end position="20"/>
    </location>
</feature>
<dbReference type="SUPFAM" id="SSF55486">
    <property type="entry name" value="Metalloproteases ('zincins'), catalytic domain"/>
    <property type="match status" value="1"/>
</dbReference>
<evidence type="ECO:0000256" key="12">
    <source>
        <dbReference type="RuleBase" id="RU364040"/>
    </source>
</evidence>
<dbReference type="Pfam" id="PF17900">
    <property type="entry name" value="Peptidase_M1_N"/>
    <property type="match status" value="1"/>
</dbReference>
<reference evidence="18 19" key="1">
    <citation type="submission" date="2017-06" db="EMBL/GenBank/DDBJ databases">
        <authorList>
            <person name="Kim H.J."/>
            <person name="Triplett B.A."/>
        </authorList>
    </citation>
    <scope>NUCLEOTIDE SEQUENCE [LARGE SCALE GENOMIC DNA]</scope>
    <source>
        <strain evidence="18 19">DSM 14713</strain>
    </source>
</reference>
<dbReference type="EC" id="3.4.11.-" evidence="12"/>
<feature type="chain" id="PRO_5012309686" description="Aminopeptidase" evidence="14">
    <location>
        <begin position="21"/>
        <end position="908"/>
    </location>
</feature>
<evidence type="ECO:0000256" key="1">
    <source>
        <dbReference type="ARBA" id="ARBA00000098"/>
    </source>
</evidence>
<dbReference type="GO" id="GO:0043171">
    <property type="term" value="P:peptide catabolic process"/>
    <property type="evidence" value="ECO:0007669"/>
    <property type="project" value="TreeGrafter"/>
</dbReference>
<keyword evidence="8 12" id="KW-0482">Metalloprotease</keyword>
<dbReference type="PANTHER" id="PTHR11533:SF174">
    <property type="entry name" value="PUROMYCIN-SENSITIVE AMINOPEPTIDASE-RELATED"/>
    <property type="match status" value="1"/>
</dbReference>
<evidence type="ECO:0000256" key="10">
    <source>
        <dbReference type="PIRSR" id="PIRSR634016-3"/>
    </source>
</evidence>
<evidence type="ECO:0000256" key="6">
    <source>
        <dbReference type="ARBA" id="ARBA00022801"/>
    </source>
</evidence>
<comment type="catalytic activity">
    <reaction evidence="1">
        <text>Release of an N-terminal amino acid, Xaa-|-Yaa- from a peptide, amide or arylamide. Xaa is preferably Ala, but may be most amino acids including Pro (slow action). When a terminal hydrophobic residue is followed by a prolyl residue, the two may be released as an intact Xaa-Pro dipeptide.</text>
        <dbReference type="EC" id="3.4.11.2"/>
    </reaction>
</comment>
<evidence type="ECO:0000313" key="19">
    <source>
        <dbReference type="Proteomes" id="UP000217289"/>
    </source>
</evidence>
<evidence type="ECO:0000256" key="11">
    <source>
        <dbReference type="PIRSR" id="PIRSR634016-4"/>
    </source>
</evidence>
<dbReference type="RefSeq" id="WP_095977968.1">
    <property type="nucleotide sequence ID" value="NZ_CP022163.1"/>
</dbReference>
<dbReference type="Pfam" id="PF11838">
    <property type="entry name" value="ERAP1_C"/>
    <property type="match status" value="1"/>
</dbReference>
<gene>
    <name evidence="18" type="ORF">MEBOL_002849</name>
</gene>
<evidence type="ECO:0000256" key="14">
    <source>
        <dbReference type="SAM" id="SignalP"/>
    </source>
</evidence>
<evidence type="ECO:0000256" key="4">
    <source>
        <dbReference type="ARBA" id="ARBA00022670"/>
    </source>
</evidence>
<feature type="region of interest" description="Disordered" evidence="13">
    <location>
        <begin position="21"/>
        <end position="53"/>
    </location>
</feature>
<dbReference type="EMBL" id="CP022163">
    <property type="protein sequence ID" value="ATB29400.1"/>
    <property type="molecule type" value="Genomic_DNA"/>
</dbReference>
<evidence type="ECO:0000256" key="7">
    <source>
        <dbReference type="ARBA" id="ARBA00022833"/>
    </source>
</evidence>
<evidence type="ECO:0000259" key="17">
    <source>
        <dbReference type="Pfam" id="PF17900"/>
    </source>
</evidence>
<dbReference type="AlphaFoldDB" id="A0A250IDV8"/>
<evidence type="ECO:0000256" key="3">
    <source>
        <dbReference type="ARBA" id="ARBA00022438"/>
    </source>
</evidence>
<evidence type="ECO:0000259" key="15">
    <source>
        <dbReference type="Pfam" id="PF01433"/>
    </source>
</evidence>
<dbReference type="Gene3D" id="2.60.40.1910">
    <property type="match status" value="1"/>
</dbReference>
<accession>A0A250IDV8</accession>
<dbReference type="InterPro" id="IPR050344">
    <property type="entry name" value="Peptidase_M1_aminopeptidases"/>
</dbReference>